<evidence type="ECO:0000313" key="2">
    <source>
        <dbReference type="EMBL" id="WAR02495.1"/>
    </source>
</evidence>
<dbReference type="InterPro" id="IPR036249">
    <property type="entry name" value="Thioredoxin-like_sf"/>
</dbReference>
<dbReference type="Pfam" id="PF13905">
    <property type="entry name" value="Thioredoxin_8"/>
    <property type="match status" value="2"/>
</dbReference>
<dbReference type="InterPro" id="IPR013766">
    <property type="entry name" value="Thioredoxin_domain"/>
</dbReference>
<evidence type="ECO:0000313" key="3">
    <source>
        <dbReference type="Proteomes" id="UP001164746"/>
    </source>
</evidence>
<sequence length="363" mass="41253">MARTLENLLGPHALRQNGEKVSISSLCGKDRVIGIYVSAGWCPPCKGFTPKLIDLYNKVKSSDQGITFEVVFVSWDKDESSFTEYFSSMPWLALPFGNERKAKLCKKYRVQGIPKLVLVDGETGQTITRDGYSHLMEDENGAEFPWRRKKFSEIVNGKLLKDGKECPPCRIFTPELIRIYEKVKSNGKKFEIVFISSDRSEDSFTSYANSMPWLALPFGDTRAQMLKNLYEVEGIPMLVMLDETGNVITLDGRLGVQEDIDGQPEDEEVDKARDLLLQPATEEYNKGEHRDLFFFIGADDEICDPVRNFANLPDQTPLLTILDFPEQKVYVSEEKKNVTTEIAAKFVQDYLNETLPSQQIRNS</sequence>
<name>A0ABY7DXM8_MYAAR</name>
<dbReference type="Proteomes" id="UP001164746">
    <property type="component" value="Chromosome 4"/>
</dbReference>
<protein>
    <submittedName>
        <fullName evidence="2">NXN-like protein</fullName>
    </submittedName>
</protein>
<dbReference type="PANTHER" id="PTHR46472:SF1">
    <property type="entry name" value="NUCLEOREDOXIN"/>
    <property type="match status" value="1"/>
</dbReference>
<organism evidence="2 3">
    <name type="scientific">Mya arenaria</name>
    <name type="common">Soft-shell clam</name>
    <dbReference type="NCBI Taxonomy" id="6604"/>
    <lineage>
        <taxon>Eukaryota</taxon>
        <taxon>Metazoa</taxon>
        <taxon>Spiralia</taxon>
        <taxon>Lophotrochozoa</taxon>
        <taxon>Mollusca</taxon>
        <taxon>Bivalvia</taxon>
        <taxon>Autobranchia</taxon>
        <taxon>Heteroconchia</taxon>
        <taxon>Euheterodonta</taxon>
        <taxon>Imparidentia</taxon>
        <taxon>Neoheterodontei</taxon>
        <taxon>Myida</taxon>
        <taxon>Myoidea</taxon>
        <taxon>Myidae</taxon>
        <taxon>Mya</taxon>
    </lineage>
</organism>
<keyword evidence="3" id="KW-1185">Reference proteome</keyword>
<dbReference type="EMBL" id="CP111015">
    <property type="protein sequence ID" value="WAR02495.1"/>
    <property type="molecule type" value="Genomic_DNA"/>
</dbReference>
<reference evidence="2" key="1">
    <citation type="submission" date="2022-11" db="EMBL/GenBank/DDBJ databases">
        <title>Centuries of genome instability and evolution in soft-shell clam transmissible cancer (bioRxiv).</title>
        <authorList>
            <person name="Hart S.F.M."/>
            <person name="Yonemitsu M.A."/>
            <person name="Giersch R.M."/>
            <person name="Beal B.F."/>
            <person name="Arriagada G."/>
            <person name="Davis B.W."/>
            <person name="Ostrander E.A."/>
            <person name="Goff S.P."/>
            <person name="Metzger M.J."/>
        </authorList>
    </citation>
    <scope>NUCLEOTIDE SEQUENCE</scope>
    <source>
        <strain evidence="2">MELC-2E11</strain>
        <tissue evidence="2">Siphon/mantle</tissue>
    </source>
</reference>
<dbReference type="SUPFAM" id="SSF52833">
    <property type="entry name" value="Thioredoxin-like"/>
    <property type="match status" value="2"/>
</dbReference>
<feature type="domain" description="Thioredoxin" evidence="1">
    <location>
        <begin position="1"/>
        <end position="156"/>
    </location>
</feature>
<accession>A0ABY7DXM8</accession>
<gene>
    <name evidence="2" type="ORF">MAR_009053</name>
</gene>
<dbReference type="PANTHER" id="PTHR46472">
    <property type="entry name" value="NUCLEOREDOXIN"/>
    <property type="match status" value="1"/>
</dbReference>
<dbReference type="InterPro" id="IPR012336">
    <property type="entry name" value="Thioredoxin-like_fold"/>
</dbReference>
<dbReference type="Gene3D" id="3.40.30.10">
    <property type="entry name" value="Glutaredoxin"/>
    <property type="match status" value="3"/>
</dbReference>
<evidence type="ECO:0000259" key="1">
    <source>
        <dbReference type="PROSITE" id="PS51352"/>
    </source>
</evidence>
<dbReference type="PROSITE" id="PS51352">
    <property type="entry name" value="THIOREDOXIN_2"/>
    <property type="match status" value="1"/>
</dbReference>
<proteinExistence type="predicted"/>